<evidence type="ECO:0000256" key="5">
    <source>
        <dbReference type="ARBA" id="ARBA00022840"/>
    </source>
</evidence>
<dbReference type="InterPro" id="IPR003593">
    <property type="entry name" value="AAA+_ATPase"/>
</dbReference>
<dbReference type="SMR" id="A0A0B4U8C6"/>
<dbReference type="InterPro" id="IPR011527">
    <property type="entry name" value="ABC1_TM_dom"/>
</dbReference>
<dbReference type="InterPro" id="IPR027417">
    <property type="entry name" value="P-loop_NTPase"/>
</dbReference>
<dbReference type="CDD" id="cd18551">
    <property type="entry name" value="ABC_6TM_LmrA_like"/>
    <property type="match status" value="1"/>
</dbReference>
<evidence type="ECO:0000256" key="3">
    <source>
        <dbReference type="ARBA" id="ARBA00022692"/>
    </source>
</evidence>
<dbReference type="AlphaFoldDB" id="A0A0B4U8C6"/>
<keyword evidence="7 8" id="KW-0472">Membrane</keyword>
<dbReference type="GO" id="GO:0005886">
    <property type="term" value="C:plasma membrane"/>
    <property type="evidence" value="ECO:0007669"/>
    <property type="project" value="UniProtKB-SubCell"/>
</dbReference>
<evidence type="ECO:0000313" key="11">
    <source>
        <dbReference type="EMBL" id="ARP61524.1"/>
    </source>
</evidence>
<dbReference type="Pfam" id="PF00005">
    <property type="entry name" value="ABC_tran"/>
    <property type="match status" value="1"/>
</dbReference>
<keyword evidence="5" id="KW-0067">ATP-binding</keyword>
<dbReference type="PANTHER" id="PTHR43394:SF1">
    <property type="entry name" value="ATP-BINDING CASSETTE SUB-FAMILY B MEMBER 10, MITOCHONDRIAL"/>
    <property type="match status" value="1"/>
</dbReference>
<dbReference type="GO" id="GO:0005524">
    <property type="term" value="F:ATP binding"/>
    <property type="evidence" value="ECO:0007669"/>
    <property type="project" value="UniProtKB-KW"/>
</dbReference>
<dbReference type="Pfam" id="PF00664">
    <property type="entry name" value="ABC_membrane"/>
    <property type="match status" value="1"/>
</dbReference>
<evidence type="ECO:0000256" key="4">
    <source>
        <dbReference type="ARBA" id="ARBA00022741"/>
    </source>
</evidence>
<dbReference type="GO" id="GO:0016887">
    <property type="term" value="F:ATP hydrolysis activity"/>
    <property type="evidence" value="ECO:0007669"/>
    <property type="project" value="InterPro"/>
</dbReference>
<proteinExistence type="inferred from homology"/>
<dbReference type="RefSeq" id="WP_000794843.1">
    <property type="nucleotide sequence ID" value="NZ_CP021062.1"/>
</dbReference>
<evidence type="ECO:0000256" key="8">
    <source>
        <dbReference type="SAM" id="Phobius"/>
    </source>
</evidence>
<dbReference type="PROSITE" id="PS00211">
    <property type="entry name" value="ABC_TRANSPORTER_1"/>
    <property type="match status" value="1"/>
</dbReference>
<comment type="subcellular location">
    <subcellularLocation>
        <location evidence="1">Cell membrane</location>
        <topology evidence="1">Multi-pass membrane protein</topology>
    </subcellularLocation>
</comment>
<dbReference type="EMBL" id="CP021062">
    <property type="protein sequence ID" value="ARP61524.1"/>
    <property type="molecule type" value="Genomic_DNA"/>
</dbReference>
<keyword evidence="6 8" id="KW-1133">Transmembrane helix</keyword>
<evidence type="ECO:0000256" key="7">
    <source>
        <dbReference type="ARBA" id="ARBA00023136"/>
    </source>
</evidence>
<keyword evidence="3 8" id="KW-0812">Transmembrane</keyword>
<keyword evidence="12" id="KW-1185">Reference proteome</keyword>
<feature type="transmembrane region" description="Helical" evidence="8">
    <location>
        <begin position="237"/>
        <end position="257"/>
    </location>
</feature>
<feature type="transmembrane region" description="Helical" evidence="8">
    <location>
        <begin position="264"/>
        <end position="282"/>
    </location>
</feature>
<evidence type="ECO:0000256" key="6">
    <source>
        <dbReference type="ARBA" id="ARBA00022989"/>
    </source>
</evidence>
<evidence type="ECO:0000313" key="12">
    <source>
        <dbReference type="Proteomes" id="UP000194143"/>
    </source>
</evidence>
<dbReference type="Gene3D" id="1.20.1560.10">
    <property type="entry name" value="ABC transporter type 1, transmembrane domain"/>
    <property type="match status" value="1"/>
</dbReference>
<dbReference type="SUPFAM" id="SSF52540">
    <property type="entry name" value="P-loop containing nucleoside triphosphate hydrolases"/>
    <property type="match status" value="1"/>
</dbReference>
<geneLocation type="plasmid" evidence="11 12">
    <name>poh1</name>
</geneLocation>
<evidence type="ECO:0000259" key="10">
    <source>
        <dbReference type="PROSITE" id="PS50929"/>
    </source>
</evidence>
<dbReference type="GeneID" id="67469866"/>
<dbReference type="Proteomes" id="UP000194143">
    <property type="component" value="Plasmid poh1"/>
</dbReference>
<feature type="transmembrane region" description="Helical" evidence="8">
    <location>
        <begin position="53"/>
        <end position="71"/>
    </location>
</feature>
<dbReference type="InterPro" id="IPR039421">
    <property type="entry name" value="Type_1_exporter"/>
</dbReference>
<feature type="transmembrane region" description="Helical" evidence="8">
    <location>
        <begin position="133"/>
        <end position="152"/>
    </location>
</feature>
<gene>
    <name evidence="11" type="ORF">CAB88_31535</name>
</gene>
<protein>
    <submittedName>
        <fullName evidence="11">Uncharacterized protein</fullName>
    </submittedName>
</protein>
<name>A0A0B4U8C6_BACTU</name>
<comment type="similarity">
    <text evidence="2">Belongs to the ABC transporter superfamily.</text>
</comment>
<dbReference type="PROSITE" id="PS50929">
    <property type="entry name" value="ABC_TM1F"/>
    <property type="match status" value="1"/>
</dbReference>
<dbReference type="SUPFAM" id="SSF90123">
    <property type="entry name" value="ABC transporter transmembrane region"/>
    <property type="match status" value="1"/>
</dbReference>
<feature type="transmembrane region" description="Helical" evidence="8">
    <location>
        <begin position="20"/>
        <end position="41"/>
    </location>
</feature>
<evidence type="ECO:0000256" key="1">
    <source>
        <dbReference type="ARBA" id="ARBA00004651"/>
    </source>
</evidence>
<evidence type="ECO:0000256" key="2">
    <source>
        <dbReference type="ARBA" id="ARBA00005417"/>
    </source>
</evidence>
<feature type="domain" description="ABC transmembrane type-1" evidence="10">
    <location>
        <begin position="21"/>
        <end position="300"/>
    </location>
</feature>
<dbReference type="SMART" id="SM00382">
    <property type="entry name" value="AAA"/>
    <property type="match status" value="1"/>
</dbReference>
<sequence length="568" mass="64326">MKNNSLIKTLKIVNWPIAKVIIAIFISIVSVFVSLLVPIYIKEIIDKIDFTNLPIKIILLVISFFIIASFLQGLSQYLLSYIGELTIRDLRKNMWEYIINLPVKYYDNKETGQIMSRLIEDSSIVNNFVSMKLPIMLSQLILFFGALGLMIYMDWKITLFMLITVVVTTVIIIPLGNKIYVISTNHQQTIAEFSGILSRVLSDIRLVKIANAENLEIKRGNDKLERLFGLGIKQSKLYSFINPLITLIIMFTIIGILSYSGYRLSVGTLSTGTLVALLFYLLQIIEPLTGLSSFFTDYKKTLGATDRIQEIYKNQLENKAGYAPSYEQDISFQNVSFSYGEKEILKNVNFLAERNKVTAFVGPSGAGKSTIFSLLVKLYECQDGNIKYGDQSINNIDLTLWRSKIGYAMQNAPVMNGTVLDNITYGLTRSYSMEEIHTVAQIANAHEFIMNLENQFDTLVGERGILLSGGQKQRLALCRVFLHNPEILLLDEATSSLDSESEKHIERAINYVKSNKTTLIIAHRLSTIMAADHIIFLDDGKITGQGTHEELLNTHERYRDFVTYQTIK</sequence>
<dbReference type="Gene3D" id="3.40.50.300">
    <property type="entry name" value="P-loop containing nucleotide triphosphate hydrolases"/>
    <property type="match status" value="1"/>
</dbReference>
<keyword evidence="4" id="KW-0547">Nucleotide-binding</keyword>
<keyword evidence="11" id="KW-0614">Plasmid</keyword>
<feature type="domain" description="ABC transporter" evidence="9">
    <location>
        <begin position="330"/>
        <end position="564"/>
    </location>
</feature>
<feature type="transmembrane region" description="Helical" evidence="8">
    <location>
        <begin position="159"/>
        <end position="176"/>
    </location>
</feature>
<dbReference type="FunFam" id="3.40.50.300:FF:000218">
    <property type="entry name" value="Multidrug ABC transporter ATP-binding protein"/>
    <property type="match status" value="1"/>
</dbReference>
<accession>A0A0B4U8C6</accession>
<dbReference type="PANTHER" id="PTHR43394">
    <property type="entry name" value="ATP-DEPENDENT PERMEASE MDL1, MITOCHONDRIAL"/>
    <property type="match status" value="1"/>
</dbReference>
<dbReference type="InterPro" id="IPR003439">
    <property type="entry name" value="ABC_transporter-like_ATP-bd"/>
</dbReference>
<reference evidence="11 12" key="1">
    <citation type="submission" date="2017-04" db="EMBL/GenBank/DDBJ databases">
        <title>Complete Genome Sequence of Bacillus thuringiensis type Strain ATCC 10792.</title>
        <authorList>
            <person name="Oh D.-H."/>
            <person name="Park B.-J."/>
            <person name="Shuai W."/>
            <person name="Chelliah R."/>
        </authorList>
    </citation>
    <scope>NUCLEOTIDE SEQUENCE [LARGE SCALE GENOMIC DNA]</scope>
    <source>
        <strain evidence="11 12">ATCC 10792</strain>
        <plasmid evidence="11 12">poh1</plasmid>
    </source>
</reference>
<dbReference type="InterPro" id="IPR017871">
    <property type="entry name" value="ABC_transporter-like_CS"/>
</dbReference>
<evidence type="ECO:0000259" key="9">
    <source>
        <dbReference type="PROSITE" id="PS50893"/>
    </source>
</evidence>
<dbReference type="GO" id="GO:0015421">
    <property type="term" value="F:ABC-type oligopeptide transporter activity"/>
    <property type="evidence" value="ECO:0007669"/>
    <property type="project" value="TreeGrafter"/>
</dbReference>
<dbReference type="InterPro" id="IPR036640">
    <property type="entry name" value="ABC1_TM_sf"/>
</dbReference>
<dbReference type="PROSITE" id="PS50893">
    <property type="entry name" value="ABC_TRANSPORTER_2"/>
    <property type="match status" value="1"/>
</dbReference>
<organism evidence="11 12">
    <name type="scientific">Bacillus thuringiensis</name>
    <dbReference type="NCBI Taxonomy" id="1428"/>
    <lineage>
        <taxon>Bacteria</taxon>
        <taxon>Bacillati</taxon>
        <taxon>Bacillota</taxon>
        <taxon>Bacilli</taxon>
        <taxon>Bacillales</taxon>
        <taxon>Bacillaceae</taxon>
        <taxon>Bacillus</taxon>
        <taxon>Bacillus cereus group</taxon>
    </lineage>
</organism>